<proteinExistence type="inferred from homology"/>
<accession>A0A835KC00</accession>
<name>A0A835KC00_9ROSI</name>
<dbReference type="SUPFAM" id="SSF51069">
    <property type="entry name" value="Carbonic anhydrase"/>
    <property type="match status" value="1"/>
</dbReference>
<comment type="subcellular location">
    <subcellularLocation>
        <location evidence="2">Plastid</location>
        <location evidence="2">Chloroplast stroma</location>
    </subcellularLocation>
</comment>
<keyword evidence="5" id="KW-1133">Transmembrane helix</keyword>
<reference evidence="7 8" key="1">
    <citation type="submission" date="2020-10" db="EMBL/GenBank/DDBJ databases">
        <title>Plant Genome Project.</title>
        <authorList>
            <person name="Zhang R.-G."/>
        </authorList>
    </citation>
    <scope>NUCLEOTIDE SEQUENCE [LARGE SCALE GENOMIC DNA]</scope>
    <source>
        <strain evidence="7">FAFU-HL-1</strain>
        <tissue evidence="7">Leaf</tissue>
    </source>
</reference>
<evidence type="ECO:0000256" key="5">
    <source>
        <dbReference type="SAM" id="Phobius"/>
    </source>
</evidence>
<evidence type="ECO:0000256" key="1">
    <source>
        <dbReference type="ARBA" id="ARBA00002904"/>
    </source>
</evidence>
<dbReference type="InterPro" id="IPR041891">
    <property type="entry name" value="Alpha_CA_prokaryot-like"/>
</dbReference>
<comment type="similarity">
    <text evidence="3">Belongs to the alpha-class carbonic anhydrase family.</text>
</comment>
<sequence>MPQPHASTAIVEQQIQSRTRNMGKLAIQLLFLITFFLVLVSHILPATSQEVEDEREFDYNPNGEKGPAHWGRIHPDQWGACSNGSMQSPIDLLDERVDVVSHLGRLNRSYKPGNATLRNRGHDMMLKWERGAGSIEINGTEYVLNQCHWHSPSEHTINGKKYISDINFPVPLFLSIAMFALEVHMVHESLDGKVAVVGIMYKIGRPDYFLSSLTKQLQSVAGSYERDTVVGVVDPRNIKIGSRKYYRYIGSLTIPPCTQNVLWTMVKKVRTATRDQIRLLRVAVHDDADTNARPLQAINSRTVKLFRPEDKDD</sequence>
<dbReference type="GO" id="GO:0006730">
    <property type="term" value="P:one-carbon metabolic process"/>
    <property type="evidence" value="ECO:0007669"/>
    <property type="project" value="TreeGrafter"/>
</dbReference>
<comment type="catalytic activity">
    <reaction evidence="4">
        <text>hydrogencarbonate + H(+) = CO2 + H2O</text>
        <dbReference type="Rhea" id="RHEA:10748"/>
        <dbReference type="ChEBI" id="CHEBI:15377"/>
        <dbReference type="ChEBI" id="CHEBI:15378"/>
        <dbReference type="ChEBI" id="CHEBI:16526"/>
        <dbReference type="ChEBI" id="CHEBI:17544"/>
        <dbReference type="EC" id="4.2.1.1"/>
    </reaction>
</comment>
<evidence type="ECO:0000259" key="6">
    <source>
        <dbReference type="PROSITE" id="PS51144"/>
    </source>
</evidence>
<feature type="domain" description="Alpha-carbonic anhydrase" evidence="6">
    <location>
        <begin position="55"/>
        <end position="307"/>
    </location>
</feature>
<comment type="function">
    <text evidence="1">Reversible hydration of carbon dioxide.</text>
</comment>
<dbReference type="AlphaFoldDB" id="A0A835KC00"/>
<organism evidence="7 8">
    <name type="scientific">Salix dunnii</name>
    <dbReference type="NCBI Taxonomy" id="1413687"/>
    <lineage>
        <taxon>Eukaryota</taxon>
        <taxon>Viridiplantae</taxon>
        <taxon>Streptophyta</taxon>
        <taxon>Embryophyta</taxon>
        <taxon>Tracheophyta</taxon>
        <taxon>Spermatophyta</taxon>
        <taxon>Magnoliopsida</taxon>
        <taxon>eudicotyledons</taxon>
        <taxon>Gunneridae</taxon>
        <taxon>Pentapetalae</taxon>
        <taxon>rosids</taxon>
        <taxon>fabids</taxon>
        <taxon>Malpighiales</taxon>
        <taxon>Salicaceae</taxon>
        <taxon>Saliceae</taxon>
        <taxon>Salix</taxon>
    </lineage>
</organism>
<evidence type="ECO:0000256" key="4">
    <source>
        <dbReference type="ARBA" id="ARBA00048348"/>
    </source>
</evidence>
<evidence type="ECO:0000313" key="7">
    <source>
        <dbReference type="EMBL" id="KAF9684775.1"/>
    </source>
</evidence>
<dbReference type="InterPro" id="IPR001148">
    <property type="entry name" value="CA_dom"/>
</dbReference>
<dbReference type="GO" id="GO:0004089">
    <property type="term" value="F:carbonate dehydratase activity"/>
    <property type="evidence" value="ECO:0007669"/>
    <property type="project" value="UniProtKB-EC"/>
</dbReference>
<dbReference type="EMBL" id="JADGMS010000004">
    <property type="protein sequence ID" value="KAF9684775.1"/>
    <property type="molecule type" value="Genomic_DNA"/>
</dbReference>
<keyword evidence="8" id="KW-1185">Reference proteome</keyword>
<dbReference type="Gene3D" id="3.10.200.10">
    <property type="entry name" value="Alpha carbonic anhydrase"/>
    <property type="match status" value="1"/>
</dbReference>
<dbReference type="GO" id="GO:0008270">
    <property type="term" value="F:zinc ion binding"/>
    <property type="evidence" value="ECO:0007669"/>
    <property type="project" value="InterPro"/>
</dbReference>
<dbReference type="PROSITE" id="PS51144">
    <property type="entry name" value="ALPHA_CA_2"/>
    <property type="match status" value="1"/>
</dbReference>
<evidence type="ECO:0000256" key="3">
    <source>
        <dbReference type="ARBA" id="ARBA00006365"/>
    </source>
</evidence>
<dbReference type="PANTHER" id="PTHR18952">
    <property type="entry name" value="CARBONIC ANHYDRASE"/>
    <property type="match status" value="1"/>
</dbReference>
<dbReference type="Pfam" id="PF00194">
    <property type="entry name" value="Carb_anhydrase"/>
    <property type="match status" value="1"/>
</dbReference>
<dbReference type="Proteomes" id="UP000657918">
    <property type="component" value="Chromosome 4"/>
</dbReference>
<dbReference type="InterPro" id="IPR036398">
    <property type="entry name" value="CA_dom_sf"/>
</dbReference>
<gene>
    <name evidence="7" type="ORF">SADUNF_Sadunf04G0153300</name>
</gene>
<evidence type="ECO:0000256" key="2">
    <source>
        <dbReference type="ARBA" id="ARBA00004470"/>
    </source>
</evidence>
<dbReference type="OrthoDB" id="429145at2759"/>
<keyword evidence="5" id="KW-0472">Membrane</keyword>
<dbReference type="CDD" id="cd03124">
    <property type="entry name" value="alpha_CA_prokaryotic_like"/>
    <property type="match status" value="1"/>
</dbReference>
<evidence type="ECO:0000313" key="8">
    <source>
        <dbReference type="Proteomes" id="UP000657918"/>
    </source>
</evidence>
<feature type="transmembrane region" description="Helical" evidence="5">
    <location>
        <begin position="25"/>
        <end position="44"/>
    </location>
</feature>
<keyword evidence="5" id="KW-0812">Transmembrane</keyword>
<dbReference type="SMART" id="SM01057">
    <property type="entry name" value="Carb_anhydrase"/>
    <property type="match status" value="1"/>
</dbReference>
<dbReference type="GO" id="GO:0009570">
    <property type="term" value="C:chloroplast stroma"/>
    <property type="evidence" value="ECO:0007669"/>
    <property type="project" value="UniProtKB-SubCell"/>
</dbReference>
<protein>
    <recommendedName>
        <fullName evidence="6">Alpha-carbonic anhydrase domain-containing protein</fullName>
    </recommendedName>
</protein>
<comment type="caution">
    <text evidence="7">The sequence shown here is derived from an EMBL/GenBank/DDBJ whole genome shotgun (WGS) entry which is preliminary data.</text>
</comment>
<dbReference type="PANTHER" id="PTHR18952:SF208">
    <property type="entry name" value="CARBONIC ANHYDRASE XA-RELATED"/>
    <property type="match status" value="1"/>
</dbReference>
<dbReference type="InterPro" id="IPR023561">
    <property type="entry name" value="Carbonic_anhydrase_a-class"/>
</dbReference>